<dbReference type="EMBL" id="CAJFDI010000006">
    <property type="protein sequence ID" value="CAD5234246.1"/>
    <property type="molecule type" value="Genomic_DNA"/>
</dbReference>
<dbReference type="EMBL" id="CAJFDI010000005">
    <property type="protein sequence ID" value="CAD5232043.1"/>
    <property type="molecule type" value="Genomic_DNA"/>
</dbReference>
<protein>
    <submittedName>
        <fullName evidence="1">(pine wood nematode) hypothetical protein</fullName>
    </submittedName>
</protein>
<gene>
    <name evidence="1" type="ORF">BXYJ_LOCUS12134</name>
    <name evidence="2" type="ORF">BXYJ_LOCUS14337</name>
</gene>
<dbReference type="WBParaSite" id="BXY_0159400.1">
    <property type="protein sequence ID" value="BXY_0159400.1"/>
    <property type="gene ID" value="BXY_0159400"/>
</dbReference>
<dbReference type="Proteomes" id="UP000095284">
    <property type="component" value="Unplaced"/>
</dbReference>
<dbReference type="OrthoDB" id="5874885at2759"/>
<evidence type="ECO:0000313" key="4">
    <source>
        <dbReference type="Proteomes" id="UP000659654"/>
    </source>
</evidence>
<dbReference type="SMR" id="A0A1I7RLK9"/>
<keyword evidence="4" id="KW-1185">Reference proteome</keyword>
<proteinExistence type="predicted"/>
<organism evidence="3 5">
    <name type="scientific">Bursaphelenchus xylophilus</name>
    <name type="common">Pinewood nematode worm</name>
    <name type="synonym">Aphelenchoides xylophilus</name>
    <dbReference type="NCBI Taxonomy" id="6326"/>
    <lineage>
        <taxon>Eukaryota</taxon>
        <taxon>Metazoa</taxon>
        <taxon>Ecdysozoa</taxon>
        <taxon>Nematoda</taxon>
        <taxon>Chromadorea</taxon>
        <taxon>Rhabditida</taxon>
        <taxon>Tylenchina</taxon>
        <taxon>Tylenchomorpha</taxon>
        <taxon>Aphelenchoidea</taxon>
        <taxon>Aphelenchoididae</taxon>
        <taxon>Bursaphelenchus</taxon>
    </lineage>
</organism>
<name>A0A1I7RLK9_BURXY</name>
<dbReference type="EMBL" id="CAJFCV020000005">
    <property type="protein sequence ID" value="CAG9123855.1"/>
    <property type="molecule type" value="Genomic_DNA"/>
</dbReference>
<dbReference type="EMBL" id="CAJFCV020000006">
    <property type="protein sequence ID" value="CAG9129925.1"/>
    <property type="molecule type" value="Genomic_DNA"/>
</dbReference>
<dbReference type="Proteomes" id="UP000582659">
    <property type="component" value="Unassembled WGS sequence"/>
</dbReference>
<evidence type="ECO:0000313" key="2">
    <source>
        <dbReference type="EMBL" id="CAD5234246.1"/>
    </source>
</evidence>
<reference evidence="1" key="2">
    <citation type="submission" date="2020-09" db="EMBL/GenBank/DDBJ databases">
        <authorList>
            <person name="Kikuchi T."/>
        </authorList>
    </citation>
    <scope>NUCLEOTIDE SEQUENCE</scope>
    <source>
        <strain evidence="1">Ka4C1</strain>
    </source>
</reference>
<accession>A0A1I7RLK9</accession>
<dbReference type="AlphaFoldDB" id="A0A1I7RLK9"/>
<reference evidence="5" key="1">
    <citation type="submission" date="2016-11" db="UniProtKB">
        <authorList>
            <consortium name="WormBaseParasite"/>
        </authorList>
    </citation>
    <scope>IDENTIFICATION</scope>
</reference>
<dbReference type="Proteomes" id="UP000659654">
    <property type="component" value="Unassembled WGS sequence"/>
</dbReference>
<evidence type="ECO:0000313" key="1">
    <source>
        <dbReference type="EMBL" id="CAD5232043.1"/>
    </source>
</evidence>
<evidence type="ECO:0000313" key="5">
    <source>
        <dbReference type="WBParaSite" id="BXY_0159400.1"/>
    </source>
</evidence>
<sequence>MVDFMNRHNTVNFFTEQSIESTHAMVNRDMLRIKTSDRSKIADSLLRWAHERTVLYDEFGLDTSQIDEDIDGEDDTE</sequence>
<evidence type="ECO:0000313" key="3">
    <source>
        <dbReference type="Proteomes" id="UP000095284"/>
    </source>
</evidence>